<dbReference type="InterPro" id="IPR001789">
    <property type="entry name" value="Sig_transdc_resp-reg_receiver"/>
</dbReference>
<dbReference type="Pfam" id="PF01339">
    <property type="entry name" value="CheB_methylest"/>
    <property type="match status" value="1"/>
</dbReference>
<dbReference type="SUPFAM" id="SSF52172">
    <property type="entry name" value="CheY-like"/>
    <property type="match status" value="1"/>
</dbReference>
<dbReference type="HAMAP" id="MF_00099">
    <property type="entry name" value="CheB_chemtxs"/>
    <property type="match status" value="1"/>
</dbReference>
<dbReference type="PROSITE" id="PS50122">
    <property type="entry name" value="CHEB"/>
    <property type="match status" value="1"/>
</dbReference>
<dbReference type="CDD" id="cd17541">
    <property type="entry name" value="REC_CheB-like"/>
    <property type="match status" value="1"/>
</dbReference>
<comment type="PTM">
    <text evidence="5">Phosphorylated by CheA. Phosphorylation of the N-terminal regulatory domain activates the methylesterase activity.</text>
</comment>
<proteinExistence type="inferred from homology"/>
<evidence type="ECO:0000256" key="4">
    <source>
        <dbReference type="ARBA" id="ARBA00048267"/>
    </source>
</evidence>
<dbReference type="InterPro" id="IPR000673">
    <property type="entry name" value="Sig_transdc_resp-reg_Me-estase"/>
</dbReference>
<dbReference type="InterPro" id="IPR008248">
    <property type="entry name" value="CheB-like"/>
</dbReference>
<feature type="active site" evidence="5 6">
    <location>
        <position position="292"/>
    </location>
</feature>
<dbReference type="PROSITE" id="PS50110">
    <property type="entry name" value="RESPONSE_REGULATORY"/>
    <property type="match status" value="1"/>
</dbReference>
<dbReference type="PANTHER" id="PTHR42872:SF6">
    <property type="entry name" value="PROTEIN-GLUTAMATE METHYLESTERASE_PROTEIN-GLUTAMINE GLUTAMINASE"/>
    <property type="match status" value="1"/>
</dbReference>
<keyword evidence="2 5" id="KW-0145">Chemotaxis</keyword>
<dbReference type="Gene3D" id="3.40.50.180">
    <property type="entry name" value="Methylesterase CheB, C-terminal domain"/>
    <property type="match status" value="1"/>
</dbReference>
<evidence type="ECO:0000256" key="1">
    <source>
        <dbReference type="ARBA" id="ARBA00022490"/>
    </source>
</evidence>
<evidence type="ECO:0000259" key="8">
    <source>
        <dbReference type="PROSITE" id="PS50110"/>
    </source>
</evidence>
<dbReference type="EC" id="3.5.1.44" evidence="5"/>
<sequence>MPLSKRPVRVLVVDDSLVFRRFLTRALNVDPMLEVIGEASCAESAKAILRDTTPDVITLDLEMPGEDGLDFLRNTIVGLKIPTIVISGKTQRGTRMSIEALEAGALDVFPKPRGLAPGQAAHEALADVGARLRTLARARLDHHPAPVERRKLAWSERQARDWVIAIGASTGGVQALGTVLPLMPVNCPPIVIVQHMPEGFTDAFARRLNQTCAIEVREARQNDVLRPGLALIAPGGDRHMVLQRTDRNELEVQLVPGDPVSFSRPAIDELFRSLTIAAPRVSATVLTGMGSDGARGLLALRHAQAQTFAQDRASSVIYGMPAQAWDLGAALEQVPLDQMAARLLASVGTSSANTPLAGASAPQKV</sequence>
<evidence type="ECO:0000256" key="2">
    <source>
        <dbReference type="ARBA" id="ARBA00022500"/>
    </source>
</evidence>
<dbReference type="Pfam" id="PF00072">
    <property type="entry name" value="Response_reg"/>
    <property type="match status" value="1"/>
</dbReference>
<keyword evidence="11" id="KW-1185">Reference proteome</keyword>
<evidence type="ECO:0000256" key="6">
    <source>
        <dbReference type="PROSITE-ProRule" id="PRU00050"/>
    </source>
</evidence>
<dbReference type="EC" id="3.1.1.61" evidence="5"/>
<feature type="domain" description="CheB-type methylesterase" evidence="9">
    <location>
        <begin position="157"/>
        <end position="350"/>
    </location>
</feature>
<dbReference type="CDD" id="cd16432">
    <property type="entry name" value="CheB_Rec"/>
    <property type="match status" value="1"/>
</dbReference>
<accession>A0ABQ1LKE7</accession>
<feature type="modified residue" description="4-aspartylphosphate" evidence="5 7">
    <location>
        <position position="60"/>
    </location>
</feature>
<comment type="subcellular location">
    <subcellularLocation>
        <location evidence="5">Cytoplasm</location>
    </subcellularLocation>
</comment>
<comment type="domain">
    <text evidence="5">Contains a C-terminal catalytic domain, and an N-terminal region which modulates catalytic activity.</text>
</comment>
<keyword evidence="3 5" id="KW-0378">Hydrolase</keyword>
<dbReference type="EMBL" id="BMFC01000037">
    <property type="protein sequence ID" value="GGC24425.1"/>
    <property type="molecule type" value="Genomic_DNA"/>
</dbReference>
<comment type="catalytic activity">
    <reaction evidence="4 5">
        <text>[protein]-L-glutamate 5-O-methyl ester + H2O = L-glutamyl-[protein] + methanol + H(+)</text>
        <dbReference type="Rhea" id="RHEA:23236"/>
        <dbReference type="Rhea" id="RHEA-COMP:10208"/>
        <dbReference type="Rhea" id="RHEA-COMP:10311"/>
        <dbReference type="ChEBI" id="CHEBI:15377"/>
        <dbReference type="ChEBI" id="CHEBI:15378"/>
        <dbReference type="ChEBI" id="CHEBI:17790"/>
        <dbReference type="ChEBI" id="CHEBI:29973"/>
        <dbReference type="ChEBI" id="CHEBI:82795"/>
        <dbReference type="EC" id="3.1.1.61"/>
    </reaction>
</comment>
<dbReference type="PANTHER" id="PTHR42872">
    <property type="entry name" value="PROTEIN-GLUTAMATE METHYLESTERASE/PROTEIN-GLUTAMINE GLUTAMINASE"/>
    <property type="match status" value="1"/>
</dbReference>
<evidence type="ECO:0000256" key="3">
    <source>
        <dbReference type="ARBA" id="ARBA00022801"/>
    </source>
</evidence>
<dbReference type="PIRSF" id="PIRSF000876">
    <property type="entry name" value="RR_chemtxs_CheB"/>
    <property type="match status" value="1"/>
</dbReference>
<comment type="similarity">
    <text evidence="5">Belongs to the CheB family.</text>
</comment>
<dbReference type="InterPro" id="IPR011006">
    <property type="entry name" value="CheY-like_superfamily"/>
</dbReference>
<gene>
    <name evidence="10" type="primary">cheB2</name>
    <name evidence="5" type="synonym">cheB</name>
    <name evidence="10" type="ORF">GCM10011363_46180</name>
</gene>
<feature type="domain" description="Response regulatory" evidence="8">
    <location>
        <begin position="9"/>
        <end position="126"/>
    </location>
</feature>
<dbReference type="Proteomes" id="UP000645462">
    <property type="component" value="Unassembled WGS sequence"/>
</dbReference>
<comment type="catalytic activity">
    <reaction evidence="5">
        <text>L-glutaminyl-[protein] + H2O = L-glutamyl-[protein] + NH4(+)</text>
        <dbReference type="Rhea" id="RHEA:16441"/>
        <dbReference type="Rhea" id="RHEA-COMP:10207"/>
        <dbReference type="Rhea" id="RHEA-COMP:10208"/>
        <dbReference type="ChEBI" id="CHEBI:15377"/>
        <dbReference type="ChEBI" id="CHEBI:28938"/>
        <dbReference type="ChEBI" id="CHEBI:29973"/>
        <dbReference type="ChEBI" id="CHEBI:30011"/>
        <dbReference type="EC" id="3.5.1.44"/>
    </reaction>
</comment>
<evidence type="ECO:0000256" key="5">
    <source>
        <dbReference type="HAMAP-Rule" id="MF_00099"/>
    </source>
</evidence>
<reference evidence="11" key="1">
    <citation type="journal article" date="2019" name="Int. J. Syst. Evol. Microbiol.">
        <title>The Global Catalogue of Microorganisms (GCM) 10K type strain sequencing project: providing services to taxonomists for standard genome sequencing and annotation.</title>
        <authorList>
            <consortium name="The Broad Institute Genomics Platform"/>
            <consortium name="The Broad Institute Genome Sequencing Center for Infectious Disease"/>
            <person name="Wu L."/>
            <person name="Ma J."/>
        </authorList>
    </citation>
    <scope>NUCLEOTIDE SEQUENCE [LARGE SCALE GENOMIC DNA]</scope>
    <source>
        <strain evidence="11">CGMCC 1.12478</strain>
    </source>
</reference>
<dbReference type="RefSeq" id="WP_188484452.1">
    <property type="nucleotide sequence ID" value="NZ_BMFC01000037.1"/>
</dbReference>
<name>A0ABQ1LKE7_9RHOB</name>
<dbReference type="SMART" id="SM00448">
    <property type="entry name" value="REC"/>
    <property type="match status" value="1"/>
</dbReference>
<feature type="active site" evidence="5 6">
    <location>
        <position position="195"/>
    </location>
</feature>
<keyword evidence="5 7" id="KW-0597">Phosphoprotein</keyword>
<comment type="function">
    <text evidence="5">Involved in chemotaxis. Part of a chemotaxis signal transduction system that modulates chemotaxis in response to various stimuli. Catalyzes the demethylation of specific methylglutamate residues introduced into the chemoreceptors (methyl-accepting chemotaxis proteins or MCP) by CheR. Also mediates the irreversible deamidation of specific glutamine residues to glutamic acid.</text>
</comment>
<comment type="caution">
    <text evidence="10">The sequence shown here is derived from an EMBL/GenBank/DDBJ whole genome shotgun (WGS) entry which is preliminary data.</text>
</comment>
<dbReference type="InterPro" id="IPR035909">
    <property type="entry name" value="CheB_C"/>
</dbReference>
<evidence type="ECO:0000259" key="9">
    <source>
        <dbReference type="PROSITE" id="PS50122"/>
    </source>
</evidence>
<feature type="active site" evidence="5 6">
    <location>
        <position position="169"/>
    </location>
</feature>
<organism evidence="10 11">
    <name type="scientific">Marivita lacus</name>
    <dbReference type="NCBI Taxonomy" id="1323742"/>
    <lineage>
        <taxon>Bacteria</taxon>
        <taxon>Pseudomonadati</taxon>
        <taxon>Pseudomonadota</taxon>
        <taxon>Alphaproteobacteria</taxon>
        <taxon>Rhodobacterales</taxon>
        <taxon>Roseobacteraceae</taxon>
        <taxon>Marivita</taxon>
    </lineage>
</organism>
<keyword evidence="1 5" id="KW-0963">Cytoplasm</keyword>
<dbReference type="Gene3D" id="3.40.50.2300">
    <property type="match status" value="1"/>
</dbReference>
<evidence type="ECO:0000256" key="7">
    <source>
        <dbReference type="PROSITE-ProRule" id="PRU00169"/>
    </source>
</evidence>
<evidence type="ECO:0000313" key="10">
    <source>
        <dbReference type="EMBL" id="GGC24425.1"/>
    </source>
</evidence>
<dbReference type="NCBIfam" id="NF001965">
    <property type="entry name" value="PRK00742.1"/>
    <property type="match status" value="1"/>
</dbReference>
<evidence type="ECO:0000313" key="11">
    <source>
        <dbReference type="Proteomes" id="UP000645462"/>
    </source>
</evidence>
<protein>
    <recommendedName>
        <fullName evidence="5">Protein-glutamate methylesterase/protein-glutamine glutaminase</fullName>
        <ecNumber evidence="5">3.1.1.61</ecNumber>
        <ecNumber evidence="5">3.5.1.44</ecNumber>
    </recommendedName>
</protein>
<dbReference type="SUPFAM" id="SSF52738">
    <property type="entry name" value="Methylesterase CheB, C-terminal domain"/>
    <property type="match status" value="1"/>
</dbReference>